<organism evidence="8 9">
    <name type="scientific">Ichthyophthirius multifiliis</name>
    <name type="common">White spot disease agent</name>
    <name type="synonym">Ich</name>
    <dbReference type="NCBI Taxonomy" id="5932"/>
    <lineage>
        <taxon>Eukaryota</taxon>
        <taxon>Sar</taxon>
        <taxon>Alveolata</taxon>
        <taxon>Ciliophora</taxon>
        <taxon>Intramacronucleata</taxon>
        <taxon>Oligohymenophorea</taxon>
        <taxon>Hymenostomatida</taxon>
        <taxon>Ophryoglenina</taxon>
        <taxon>Ichthyophthirius</taxon>
    </lineage>
</organism>
<proteinExistence type="inferred from homology"/>
<dbReference type="STRING" id="857967.G0QXB5"/>
<dbReference type="InterPro" id="IPR014748">
    <property type="entry name" value="Enoyl-CoA_hydra_C"/>
</dbReference>
<evidence type="ECO:0000256" key="7">
    <source>
        <dbReference type="RuleBase" id="RU003707"/>
    </source>
</evidence>
<dbReference type="FunFam" id="1.10.12.10:FF:000001">
    <property type="entry name" value="Probable enoyl-CoA hydratase, mitochondrial"/>
    <property type="match status" value="1"/>
</dbReference>
<dbReference type="Pfam" id="PF00378">
    <property type="entry name" value="ECH_1"/>
    <property type="match status" value="1"/>
</dbReference>
<dbReference type="OrthoDB" id="2018133at2759"/>
<dbReference type="InterPro" id="IPR018376">
    <property type="entry name" value="Enoyl-CoA_hyd/isom_CS"/>
</dbReference>
<dbReference type="GO" id="GO:0005739">
    <property type="term" value="C:mitochondrion"/>
    <property type="evidence" value="ECO:0007669"/>
    <property type="project" value="TreeGrafter"/>
</dbReference>
<dbReference type="InterPro" id="IPR029045">
    <property type="entry name" value="ClpP/crotonase-like_dom_sf"/>
</dbReference>
<dbReference type="GeneID" id="14906254"/>
<evidence type="ECO:0000256" key="3">
    <source>
        <dbReference type="ARBA" id="ARBA00022832"/>
    </source>
</evidence>
<sequence length="281" mass="31120">MISKIIIKQFSKSTFTPFFQFSSTPLEYLKLEKYDTKVALITFNRPKQLNALCDGLINELNTTLKNLDEDSQINAIVITGNEKAFAAGADIKEMKDKSYPLTYKINMLSHWDNITNIKKPIIAAVNGYALGGGCELAMMCDIIIAGKSAKFGQPEVVIGTIPGCGGTIRLTKAMGKSKAMEYILTGNQWDAQTAEQHGLVSRVVEPSETVNEALKLAAQISSFSSPIVQMAKECVNQSYNLTLRDGVQFEKKVFHATFATEDRKEGMSAFVEKRKPNWKNN</sequence>
<dbReference type="GO" id="GO:0004300">
    <property type="term" value="F:enoyl-CoA hydratase activity"/>
    <property type="evidence" value="ECO:0007669"/>
    <property type="project" value="UniProtKB-EC"/>
</dbReference>
<keyword evidence="5 8" id="KW-0456">Lyase</keyword>
<dbReference type="RefSeq" id="XP_004031374.1">
    <property type="nucleotide sequence ID" value="XM_004031326.1"/>
</dbReference>
<accession>G0QXB5</accession>
<evidence type="ECO:0000256" key="6">
    <source>
        <dbReference type="ARBA" id="ARBA00073937"/>
    </source>
</evidence>
<dbReference type="EC" id="4.2.1.17" evidence="2"/>
<gene>
    <name evidence="8" type="ORF">IMG5_140530</name>
</gene>
<comment type="similarity">
    <text evidence="1 7">Belongs to the enoyl-CoA hydratase/isomerase family.</text>
</comment>
<dbReference type="PROSITE" id="PS00166">
    <property type="entry name" value="ENOYL_COA_HYDRATASE"/>
    <property type="match status" value="1"/>
</dbReference>
<evidence type="ECO:0000313" key="8">
    <source>
        <dbReference type="EMBL" id="EGR30138.1"/>
    </source>
</evidence>
<dbReference type="SUPFAM" id="SSF52096">
    <property type="entry name" value="ClpP/crotonase"/>
    <property type="match status" value="1"/>
</dbReference>
<reference evidence="8 9" key="1">
    <citation type="submission" date="2011-07" db="EMBL/GenBank/DDBJ databases">
        <authorList>
            <person name="Coyne R."/>
            <person name="Brami D."/>
            <person name="Johnson J."/>
            <person name="Hostetler J."/>
            <person name="Hannick L."/>
            <person name="Clark T."/>
            <person name="Cassidy-Hanley D."/>
            <person name="Inman J."/>
        </authorList>
    </citation>
    <scope>NUCLEOTIDE SEQUENCE [LARGE SCALE GENOMIC DNA]</scope>
    <source>
        <strain evidence="8 9">G5</strain>
    </source>
</reference>
<dbReference type="EMBL" id="GL984052">
    <property type="protein sequence ID" value="EGR30138.1"/>
    <property type="molecule type" value="Genomic_DNA"/>
</dbReference>
<dbReference type="InParanoid" id="G0QXB5"/>
<name>G0QXB5_ICHMU</name>
<evidence type="ECO:0000256" key="1">
    <source>
        <dbReference type="ARBA" id="ARBA00005254"/>
    </source>
</evidence>
<evidence type="ECO:0000256" key="5">
    <source>
        <dbReference type="ARBA" id="ARBA00023239"/>
    </source>
</evidence>
<dbReference type="PANTHER" id="PTHR11941">
    <property type="entry name" value="ENOYL-COA HYDRATASE-RELATED"/>
    <property type="match status" value="1"/>
</dbReference>
<dbReference type="OMA" id="FCDARED"/>
<dbReference type="Gene3D" id="3.90.226.10">
    <property type="entry name" value="2-enoyl-CoA Hydratase, Chain A, domain 1"/>
    <property type="match status" value="1"/>
</dbReference>
<dbReference type="PANTHER" id="PTHR11941:SF54">
    <property type="entry name" value="ENOYL-COA HYDRATASE, MITOCHONDRIAL"/>
    <property type="match status" value="1"/>
</dbReference>
<protein>
    <recommendedName>
        <fullName evidence="6">Probable enoyl-CoA hydratase, mitochondrial</fullName>
        <ecNumber evidence="2">4.2.1.17</ecNumber>
    </recommendedName>
</protein>
<dbReference type="Gene3D" id="1.10.12.10">
    <property type="entry name" value="Lyase 2-enoyl-coa Hydratase, Chain A, domain 2"/>
    <property type="match status" value="1"/>
</dbReference>
<evidence type="ECO:0000313" key="9">
    <source>
        <dbReference type="Proteomes" id="UP000008983"/>
    </source>
</evidence>
<dbReference type="eggNOG" id="KOG1680">
    <property type="taxonomic scope" value="Eukaryota"/>
</dbReference>
<dbReference type="CDD" id="cd06558">
    <property type="entry name" value="crotonase-like"/>
    <property type="match status" value="1"/>
</dbReference>
<keyword evidence="9" id="KW-1185">Reference proteome</keyword>
<dbReference type="GO" id="GO:0006635">
    <property type="term" value="P:fatty acid beta-oxidation"/>
    <property type="evidence" value="ECO:0007669"/>
    <property type="project" value="TreeGrafter"/>
</dbReference>
<evidence type="ECO:0000256" key="2">
    <source>
        <dbReference type="ARBA" id="ARBA00012076"/>
    </source>
</evidence>
<keyword evidence="4" id="KW-0443">Lipid metabolism</keyword>
<dbReference type="InterPro" id="IPR001753">
    <property type="entry name" value="Enoyl-CoA_hydra/iso"/>
</dbReference>
<keyword evidence="3" id="KW-0276">Fatty acid metabolism</keyword>
<evidence type="ECO:0000256" key="4">
    <source>
        <dbReference type="ARBA" id="ARBA00023098"/>
    </source>
</evidence>
<dbReference type="AlphaFoldDB" id="G0QXB5"/>
<dbReference type="Proteomes" id="UP000008983">
    <property type="component" value="Unassembled WGS sequence"/>
</dbReference>
<dbReference type="FunFam" id="3.90.226.10:FF:000019">
    <property type="entry name" value="Enoyl-CoA hydratase, mitochondrial"/>
    <property type="match status" value="1"/>
</dbReference>